<keyword evidence="4" id="KW-1185">Reference proteome</keyword>
<dbReference type="EMBL" id="JBAMMX010000026">
    <property type="protein sequence ID" value="KAK6914285.1"/>
    <property type="molecule type" value="Genomic_DNA"/>
</dbReference>
<dbReference type="AlphaFoldDB" id="A0AAN8UF19"/>
<name>A0AAN8UF19_9MAGN</name>
<feature type="compositionally biased region" description="Pro residues" evidence="2">
    <location>
        <begin position="7"/>
        <end position="36"/>
    </location>
</feature>
<gene>
    <name evidence="3" type="ORF">RJ641_021606</name>
</gene>
<keyword evidence="1" id="KW-0175">Coiled coil</keyword>
<comment type="caution">
    <text evidence="3">The sequence shown here is derived from an EMBL/GenBank/DDBJ whole genome shotgun (WGS) entry which is preliminary data.</text>
</comment>
<evidence type="ECO:0000256" key="1">
    <source>
        <dbReference type="ARBA" id="ARBA00023054"/>
    </source>
</evidence>
<dbReference type="Proteomes" id="UP001370490">
    <property type="component" value="Unassembled WGS sequence"/>
</dbReference>
<dbReference type="PANTHER" id="PTHR31342:SF16">
    <property type="entry name" value="TALIN_MIDDLE DOMAIN-CONTAINING PROTEIN"/>
    <property type="match status" value="1"/>
</dbReference>
<evidence type="ECO:0000313" key="4">
    <source>
        <dbReference type="Proteomes" id="UP001370490"/>
    </source>
</evidence>
<accession>A0AAN8UF19</accession>
<dbReference type="InterPro" id="IPR040265">
    <property type="entry name" value="CHUP1/IPGA1-like"/>
</dbReference>
<organism evidence="3 4">
    <name type="scientific">Dillenia turbinata</name>
    <dbReference type="NCBI Taxonomy" id="194707"/>
    <lineage>
        <taxon>Eukaryota</taxon>
        <taxon>Viridiplantae</taxon>
        <taxon>Streptophyta</taxon>
        <taxon>Embryophyta</taxon>
        <taxon>Tracheophyta</taxon>
        <taxon>Spermatophyta</taxon>
        <taxon>Magnoliopsida</taxon>
        <taxon>eudicotyledons</taxon>
        <taxon>Gunneridae</taxon>
        <taxon>Pentapetalae</taxon>
        <taxon>Dilleniales</taxon>
        <taxon>Dilleniaceae</taxon>
        <taxon>Dillenia</taxon>
    </lineage>
</organism>
<protein>
    <submittedName>
        <fullName evidence="3">Uncharacterized protein</fullName>
    </submittedName>
</protein>
<sequence>MSTLTPLPKPLPKVGTPPPPPLPLPKGAAPPPPPPLGLHHKVASSTKLRRSPQMVNLYQLLKKKMEVSYLEDVQKHGKSITILQDTINSFQSKDMGNLLKFQKNVESQLENLTDENQVLARFEAFPIKKLESLRTAAGLYSKLDAIFVNPQALGDKSSISPAIKAEVEAVERVKEEEWKKFRSSNVHFGFGIITRIKEAMVDLSSSCMELVLKMFACYRTFRSSLQFVAHGVDEEKGKVVASYFAAADAAEHRRNF</sequence>
<dbReference type="PANTHER" id="PTHR31342">
    <property type="entry name" value="PROTEIN CHUP1, CHLOROPLASTIC"/>
    <property type="match status" value="1"/>
</dbReference>
<evidence type="ECO:0000313" key="3">
    <source>
        <dbReference type="EMBL" id="KAK6914285.1"/>
    </source>
</evidence>
<feature type="region of interest" description="Disordered" evidence="2">
    <location>
        <begin position="1"/>
        <end position="46"/>
    </location>
</feature>
<reference evidence="3 4" key="1">
    <citation type="submission" date="2023-12" db="EMBL/GenBank/DDBJ databases">
        <title>A high-quality genome assembly for Dillenia turbinata (Dilleniales).</title>
        <authorList>
            <person name="Chanderbali A."/>
        </authorList>
    </citation>
    <scope>NUCLEOTIDE SEQUENCE [LARGE SCALE GENOMIC DNA]</scope>
    <source>
        <strain evidence="3">LSX21</strain>
        <tissue evidence="3">Leaf</tissue>
    </source>
</reference>
<evidence type="ECO:0000256" key="2">
    <source>
        <dbReference type="SAM" id="MobiDB-lite"/>
    </source>
</evidence>
<proteinExistence type="predicted"/>